<keyword evidence="2" id="KW-1185">Reference proteome</keyword>
<gene>
    <name evidence="1" type="ORF">DERYTH_LOCUS6334</name>
</gene>
<name>A0A9N9G1U1_9GLOM</name>
<proteinExistence type="predicted"/>
<reference evidence="1" key="1">
    <citation type="submission" date="2021-06" db="EMBL/GenBank/DDBJ databases">
        <authorList>
            <person name="Kallberg Y."/>
            <person name="Tangrot J."/>
            <person name="Rosling A."/>
        </authorList>
    </citation>
    <scope>NUCLEOTIDE SEQUENCE</scope>
    <source>
        <strain evidence="1">MA453B</strain>
    </source>
</reference>
<evidence type="ECO:0000313" key="1">
    <source>
        <dbReference type="EMBL" id="CAG8573679.1"/>
    </source>
</evidence>
<dbReference type="AlphaFoldDB" id="A0A9N9G1U1"/>
<sequence length="141" mass="16075">MNLSKHLKKASSRLRFATRIRYLFSIAKGLTSIHHAGLKFSESTPATDIYSFSILDRRPLLISNKILVDTSHLQWKTIGYTEWLDTDSKTGEFEKVKVKPSIPKKPHSSSEFHSISIPLEIGSIKVVIRISKNSSHKLWDK</sequence>
<organism evidence="1 2">
    <name type="scientific">Dentiscutata erythropus</name>
    <dbReference type="NCBI Taxonomy" id="1348616"/>
    <lineage>
        <taxon>Eukaryota</taxon>
        <taxon>Fungi</taxon>
        <taxon>Fungi incertae sedis</taxon>
        <taxon>Mucoromycota</taxon>
        <taxon>Glomeromycotina</taxon>
        <taxon>Glomeromycetes</taxon>
        <taxon>Diversisporales</taxon>
        <taxon>Gigasporaceae</taxon>
        <taxon>Dentiscutata</taxon>
    </lineage>
</organism>
<accession>A0A9N9G1U1</accession>
<dbReference type="EMBL" id="CAJVPY010002843">
    <property type="protein sequence ID" value="CAG8573679.1"/>
    <property type="molecule type" value="Genomic_DNA"/>
</dbReference>
<comment type="caution">
    <text evidence="1">The sequence shown here is derived from an EMBL/GenBank/DDBJ whole genome shotgun (WGS) entry which is preliminary data.</text>
</comment>
<protein>
    <submittedName>
        <fullName evidence="1">18470_t:CDS:1</fullName>
    </submittedName>
</protein>
<evidence type="ECO:0000313" key="2">
    <source>
        <dbReference type="Proteomes" id="UP000789405"/>
    </source>
</evidence>
<dbReference type="Proteomes" id="UP000789405">
    <property type="component" value="Unassembled WGS sequence"/>
</dbReference>